<dbReference type="EMBL" id="NOWF01000003">
    <property type="protein sequence ID" value="OYD08576.1"/>
    <property type="molecule type" value="Genomic_DNA"/>
</dbReference>
<comment type="caution">
    <text evidence="1">The sequence shown here is derived from an EMBL/GenBank/DDBJ whole genome shotgun (WGS) entry which is preliminary data.</text>
</comment>
<dbReference type="Proteomes" id="UP000215459">
    <property type="component" value="Unassembled WGS sequence"/>
</dbReference>
<gene>
    <name evidence="1" type="ORF">CHM34_07060</name>
</gene>
<dbReference type="AlphaFoldDB" id="A0A235B8G5"/>
<proteinExistence type="predicted"/>
<protein>
    <submittedName>
        <fullName evidence="1">Uncharacterized protein</fullName>
    </submittedName>
</protein>
<reference evidence="1 2" key="1">
    <citation type="submission" date="2017-07" db="EMBL/GenBank/DDBJ databases">
        <title>The genome sequence of Paludifilum halophilum highlights mechanisms for microbial adaptation to high salt environemnts.</title>
        <authorList>
            <person name="Belbahri L."/>
        </authorList>
    </citation>
    <scope>NUCLEOTIDE SEQUENCE [LARGE SCALE GENOMIC DNA]</scope>
    <source>
        <strain evidence="1 2">DSM 102817</strain>
    </source>
</reference>
<accession>A0A235B8G5</accession>
<sequence>MTTYKKYIPLLIVYIEKMFFNGKISHEKLSEIRSGSPLRIRKTKERMIKMGNLFAIRDMDEQYDGRYPLDDMDSDFYLDEGADTHIGDDEMSRELFRRRWTAGI</sequence>
<evidence type="ECO:0000313" key="2">
    <source>
        <dbReference type="Proteomes" id="UP000215459"/>
    </source>
</evidence>
<name>A0A235B8G5_9BACL</name>
<evidence type="ECO:0000313" key="1">
    <source>
        <dbReference type="EMBL" id="OYD08576.1"/>
    </source>
</evidence>
<keyword evidence="2" id="KW-1185">Reference proteome</keyword>
<organism evidence="1 2">
    <name type="scientific">Paludifilum halophilum</name>
    <dbReference type="NCBI Taxonomy" id="1642702"/>
    <lineage>
        <taxon>Bacteria</taxon>
        <taxon>Bacillati</taxon>
        <taxon>Bacillota</taxon>
        <taxon>Bacilli</taxon>
        <taxon>Bacillales</taxon>
        <taxon>Thermoactinomycetaceae</taxon>
        <taxon>Paludifilum</taxon>
    </lineage>
</organism>